<dbReference type="SUPFAM" id="SSF53335">
    <property type="entry name" value="S-adenosyl-L-methionine-dependent methyltransferases"/>
    <property type="match status" value="1"/>
</dbReference>
<dbReference type="Gene3D" id="1.10.287.1350">
    <property type="match status" value="1"/>
</dbReference>
<dbReference type="InterPro" id="IPR036388">
    <property type="entry name" value="WH-like_DNA-bd_sf"/>
</dbReference>
<evidence type="ECO:0000313" key="7">
    <source>
        <dbReference type="Proteomes" id="UP001597052"/>
    </source>
</evidence>
<dbReference type="PANTHER" id="PTHR43712">
    <property type="entry name" value="PUTATIVE (AFU_ORTHOLOGUE AFUA_4G14580)-RELATED"/>
    <property type="match status" value="1"/>
</dbReference>
<evidence type="ECO:0000256" key="3">
    <source>
        <dbReference type="ARBA" id="ARBA00022691"/>
    </source>
</evidence>
<proteinExistence type="predicted"/>
<dbReference type="EMBL" id="JBHUDM010000003">
    <property type="protein sequence ID" value="MFD1642747.1"/>
    <property type="molecule type" value="Genomic_DNA"/>
</dbReference>
<dbReference type="PANTHER" id="PTHR43712:SF2">
    <property type="entry name" value="O-METHYLTRANSFERASE CICE"/>
    <property type="match status" value="1"/>
</dbReference>
<organism evidence="6 7">
    <name type="scientific">Halohasta litorea</name>
    <dbReference type="NCBI Taxonomy" id="869891"/>
    <lineage>
        <taxon>Archaea</taxon>
        <taxon>Methanobacteriati</taxon>
        <taxon>Methanobacteriota</taxon>
        <taxon>Stenosarchaea group</taxon>
        <taxon>Halobacteria</taxon>
        <taxon>Halobacteriales</taxon>
        <taxon>Haloferacaceae</taxon>
        <taxon>Halohasta</taxon>
    </lineage>
</organism>
<dbReference type="SUPFAM" id="SSF46785">
    <property type="entry name" value="Winged helix' DNA-binding domain"/>
    <property type="match status" value="1"/>
</dbReference>
<evidence type="ECO:0000259" key="5">
    <source>
        <dbReference type="Pfam" id="PF08100"/>
    </source>
</evidence>
<keyword evidence="3" id="KW-0949">S-adenosyl-L-methionine</keyword>
<dbReference type="PIRSF" id="PIRSF005739">
    <property type="entry name" value="O-mtase"/>
    <property type="match status" value="1"/>
</dbReference>
<comment type="caution">
    <text evidence="6">The sequence shown here is derived from an EMBL/GenBank/DDBJ whole genome shotgun (WGS) entry which is preliminary data.</text>
</comment>
<dbReference type="GO" id="GO:0008168">
    <property type="term" value="F:methyltransferase activity"/>
    <property type="evidence" value="ECO:0007669"/>
    <property type="project" value="UniProtKB-KW"/>
</dbReference>
<dbReference type="RefSeq" id="WP_256396145.1">
    <property type="nucleotide sequence ID" value="NZ_JANHDJ010000003.1"/>
</dbReference>
<gene>
    <name evidence="6" type="ORF">ACFSBW_12765</name>
</gene>
<sequence length="354" mass="39316">MTTETEPTTTAAESHDEHLGDAYKLVSGLWSGRLLYTAVTLGIVDALDDTPTAAGRLAEELELDAEATYRLLRTLAHYGVLTEDDDRRFTLTPVGEVFEPDHPQSMRAYLRCLHSPEWVSAMFHLPEIVEEGQPGGFTREFGTDIFEYIDANPEFGETFNDFMTAETRRQTEGILAALADAVDGLSHLCAVGGGHGYLLSRLLDAHAHLDGTVLERPSVVDATADHWAPKLGVDDRCQYVGGDMFESVPTADGYLLKWVLHDWSDEECVEILSTIHDAAPADGRLFVIEAIVPGPDRPGFAKRLDMTMLVHMDGRERTDAEYRSLFEQSGWELVDRSEPDGDMSVLEAKKRECR</sequence>
<dbReference type="Proteomes" id="UP001597052">
    <property type="component" value="Unassembled WGS sequence"/>
</dbReference>
<keyword evidence="2" id="KW-0808">Transferase</keyword>
<dbReference type="Gene3D" id="1.10.10.10">
    <property type="entry name" value="Winged helix-like DNA-binding domain superfamily/Winged helix DNA-binding domain"/>
    <property type="match status" value="1"/>
</dbReference>
<keyword evidence="7" id="KW-1185">Reference proteome</keyword>
<feature type="domain" description="O-methyltransferase C-terminal" evidence="4">
    <location>
        <begin position="124"/>
        <end position="331"/>
    </location>
</feature>
<dbReference type="InterPro" id="IPR036390">
    <property type="entry name" value="WH_DNA-bd_sf"/>
</dbReference>
<evidence type="ECO:0000259" key="4">
    <source>
        <dbReference type="Pfam" id="PF00891"/>
    </source>
</evidence>
<dbReference type="InterPro" id="IPR029063">
    <property type="entry name" value="SAM-dependent_MTases_sf"/>
</dbReference>
<dbReference type="InterPro" id="IPR016461">
    <property type="entry name" value="COMT-like"/>
</dbReference>
<dbReference type="Pfam" id="PF00891">
    <property type="entry name" value="Methyltransf_2"/>
    <property type="match status" value="1"/>
</dbReference>
<dbReference type="Gene3D" id="3.40.50.150">
    <property type="entry name" value="Vaccinia Virus protein VP39"/>
    <property type="match status" value="1"/>
</dbReference>
<evidence type="ECO:0000256" key="1">
    <source>
        <dbReference type="ARBA" id="ARBA00022603"/>
    </source>
</evidence>
<dbReference type="InterPro" id="IPR012967">
    <property type="entry name" value="COMT_dimerisation"/>
</dbReference>
<dbReference type="AlphaFoldDB" id="A0ABD6DBL7"/>
<evidence type="ECO:0000256" key="2">
    <source>
        <dbReference type="ARBA" id="ARBA00022679"/>
    </source>
</evidence>
<accession>A0ABD6DBL7</accession>
<dbReference type="Pfam" id="PF08100">
    <property type="entry name" value="Dimerisation"/>
    <property type="match status" value="1"/>
</dbReference>
<dbReference type="PROSITE" id="PS51683">
    <property type="entry name" value="SAM_OMT_II"/>
    <property type="match status" value="1"/>
</dbReference>
<dbReference type="GO" id="GO:0032259">
    <property type="term" value="P:methylation"/>
    <property type="evidence" value="ECO:0007669"/>
    <property type="project" value="UniProtKB-KW"/>
</dbReference>
<feature type="domain" description="O-methyltransferase dimerisation" evidence="5">
    <location>
        <begin position="24"/>
        <end position="98"/>
    </location>
</feature>
<protein>
    <submittedName>
        <fullName evidence="6">Methyltransferase</fullName>
    </submittedName>
</protein>
<evidence type="ECO:0000313" key="6">
    <source>
        <dbReference type="EMBL" id="MFD1642747.1"/>
    </source>
</evidence>
<dbReference type="InterPro" id="IPR001077">
    <property type="entry name" value="COMT_C"/>
</dbReference>
<keyword evidence="1 6" id="KW-0489">Methyltransferase</keyword>
<reference evidence="6 7" key="1">
    <citation type="journal article" date="2019" name="Int. J. Syst. Evol. Microbiol.">
        <title>The Global Catalogue of Microorganisms (GCM) 10K type strain sequencing project: providing services to taxonomists for standard genome sequencing and annotation.</title>
        <authorList>
            <consortium name="The Broad Institute Genomics Platform"/>
            <consortium name="The Broad Institute Genome Sequencing Center for Infectious Disease"/>
            <person name="Wu L."/>
            <person name="Ma J."/>
        </authorList>
    </citation>
    <scope>NUCLEOTIDE SEQUENCE [LARGE SCALE GENOMIC DNA]</scope>
    <source>
        <strain evidence="6 7">CGMCC 1.10593</strain>
    </source>
</reference>
<name>A0ABD6DBL7_9EURY</name>